<evidence type="ECO:0000256" key="1">
    <source>
        <dbReference type="SAM" id="MobiDB-lite"/>
    </source>
</evidence>
<organism evidence="3 4">
    <name type="scientific">Roseovarius litoreus</name>
    <dbReference type="NCBI Taxonomy" id="1155722"/>
    <lineage>
        <taxon>Bacteria</taxon>
        <taxon>Pseudomonadati</taxon>
        <taxon>Pseudomonadota</taxon>
        <taxon>Alphaproteobacteria</taxon>
        <taxon>Rhodobacterales</taxon>
        <taxon>Roseobacteraceae</taxon>
        <taxon>Roseovarius</taxon>
    </lineage>
</organism>
<sequence length="228" mass="24219">MNGDAMPRLLHLLPLVALLGMSTSLAAQDTATGDSATDPAQTTQPAPETAQDQSAAEPETPGDEAKPDEELDLGRPARENPNYIKDQYGDWQLRCFRSGGEEDPCQMYQLLTEDAGNPVAEFSLFRLPEGAQAVAGATIIVPLGTLLSEELKLSVDGGRAKTYAFSFCTMVGCYARIGFTQADIDAFKAGAMANLQIVPAQAPDQVVDIKASLSGFTAAYDNVTIVDN</sequence>
<accession>A0A1M7H1X9</accession>
<proteinExistence type="predicted"/>
<reference evidence="3 4" key="1">
    <citation type="submission" date="2016-11" db="EMBL/GenBank/DDBJ databases">
        <authorList>
            <person name="Varghese N."/>
            <person name="Submissions S."/>
        </authorList>
    </citation>
    <scope>NUCLEOTIDE SEQUENCE [LARGE SCALE GENOMIC DNA]</scope>
    <source>
        <strain evidence="3 4">DSM 28249</strain>
    </source>
</reference>
<dbReference type="AlphaFoldDB" id="A0A1M7H1X9"/>
<keyword evidence="2" id="KW-0732">Signal</keyword>
<keyword evidence="4" id="KW-1185">Reference proteome</keyword>
<feature type="region of interest" description="Disordered" evidence="1">
    <location>
        <begin position="29"/>
        <end position="83"/>
    </location>
</feature>
<evidence type="ECO:0000313" key="4">
    <source>
        <dbReference type="Proteomes" id="UP000322545"/>
    </source>
</evidence>
<dbReference type="Pfam" id="PF06776">
    <property type="entry name" value="IalB"/>
    <property type="match status" value="1"/>
</dbReference>
<dbReference type="EMBL" id="FRCB01000005">
    <property type="protein sequence ID" value="SHM22097.1"/>
    <property type="molecule type" value="Genomic_DNA"/>
</dbReference>
<evidence type="ECO:0000313" key="3">
    <source>
        <dbReference type="EMBL" id="SHM22097.1"/>
    </source>
</evidence>
<dbReference type="InterPro" id="IPR038696">
    <property type="entry name" value="IalB_sf"/>
</dbReference>
<protein>
    <submittedName>
        <fullName evidence="3">Invasion protein IalB, involved in pathogenesis</fullName>
    </submittedName>
</protein>
<gene>
    <name evidence="3" type="ORF">SAMN05443432_105215</name>
</gene>
<dbReference type="Gene3D" id="2.60.40.1880">
    <property type="entry name" value="Invasion associated locus B (IalB) protein"/>
    <property type="match status" value="1"/>
</dbReference>
<feature type="compositionally biased region" description="Acidic residues" evidence="1">
    <location>
        <begin position="60"/>
        <end position="71"/>
    </location>
</feature>
<feature type="compositionally biased region" description="Polar residues" evidence="1">
    <location>
        <begin position="29"/>
        <end position="54"/>
    </location>
</feature>
<dbReference type="Proteomes" id="UP000322545">
    <property type="component" value="Unassembled WGS sequence"/>
</dbReference>
<evidence type="ECO:0000256" key="2">
    <source>
        <dbReference type="SAM" id="SignalP"/>
    </source>
</evidence>
<feature type="signal peptide" evidence="2">
    <location>
        <begin position="1"/>
        <end position="26"/>
    </location>
</feature>
<name>A0A1M7H1X9_9RHOB</name>
<dbReference type="InterPro" id="IPR010642">
    <property type="entry name" value="Invasion_prot_B"/>
</dbReference>
<feature type="chain" id="PRO_5013269118" evidence="2">
    <location>
        <begin position="27"/>
        <end position="228"/>
    </location>
</feature>